<accession>A0AAE0Z192</accession>
<evidence type="ECO:0000313" key="2">
    <source>
        <dbReference type="EMBL" id="KAK3761074.1"/>
    </source>
</evidence>
<dbReference type="EMBL" id="JAWDGP010004927">
    <property type="protein sequence ID" value="KAK3761074.1"/>
    <property type="molecule type" value="Genomic_DNA"/>
</dbReference>
<reference evidence="2" key="1">
    <citation type="journal article" date="2023" name="G3 (Bethesda)">
        <title>A reference genome for the long-term kleptoplast-retaining sea slug Elysia crispata morphotype clarki.</title>
        <authorList>
            <person name="Eastman K.E."/>
            <person name="Pendleton A.L."/>
            <person name="Shaikh M.A."/>
            <person name="Suttiyut T."/>
            <person name="Ogas R."/>
            <person name="Tomko P."/>
            <person name="Gavelis G."/>
            <person name="Widhalm J.R."/>
            <person name="Wisecaver J.H."/>
        </authorList>
    </citation>
    <scope>NUCLEOTIDE SEQUENCE</scope>
    <source>
        <strain evidence="2">ECLA1</strain>
    </source>
</reference>
<name>A0AAE0Z192_9GAST</name>
<dbReference type="Proteomes" id="UP001283361">
    <property type="component" value="Unassembled WGS sequence"/>
</dbReference>
<feature type="region of interest" description="Disordered" evidence="1">
    <location>
        <begin position="52"/>
        <end position="73"/>
    </location>
</feature>
<keyword evidence="3" id="KW-1185">Reference proteome</keyword>
<evidence type="ECO:0000313" key="3">
    <source>
        <dbReference type="Proteomes" id="UP001283361"/>
    </source>
</evidence>
<proteinExistence type="predicted"/>
<dbReference type="AlphaFoldDB" id="A0AAE0Z192"/>
<sequence>MSPSAAGWSHDTEEDWTRLIGVRSSPIPGCGTTMSRLVQAVGRIQRAISSLLSRDGLGQSGSGPVTGHRPTLR</sequence>
<gene>
    <name evidence="2" type="ORF">RRG08_022478</name>
</gene>
<organism evidence="2 3">
    <name type="scientific">Elysia crispata</name>
    <name type="common">lettuce slug</name>
    <dbReference type="NCBI Taxonomy" id="231223"/>
    <lineage>
        <taxon>Eukaryota</taxon>
        <taxon>Metazoa</taxon>
        <taxon>Spiralia</taxon>
        <taxon>Lophotrochozoa</taxon>
        <taxon>Mollusca</taxon>
        <taxon>Gastropoda</taxon>
        <taxon>Heterobranchia</taxon>
        <taxon>Euthyneura</taxon>
        <taxon>Panpulmonata</taxon>
        <taxon>Sacoglossa</taxon>
        <taxon>Placobranchoidea</taxon>
        <taxon>Plakobranchidae</taxon>
        <taxon>Elysia</taxon>
    </lineage>
</organism>
<comment type="caution">
    <text evidence="2">The sequence shown here is derived from an EMBL/GenBank/DDBJ whole genome shotgun (WGS) entry which is preliminary data.</text>
</comment>
<protein>
    <submittedName>
        <fullName evidence="2">Uncharacterized protein</fullName>
    </submittedName>
</protein>
<evidence type="ECO:0000256" key="1">
    <source>
        <dbReference type="SAM" id="MobiDB-lite"/>
    </source>
</evidence>